<protein>
    <submittedName>
        <fullName evidence="1">Uncharacterized protein</fullName>
    </submittedName>
</protein>
<gene>
    <name evidence="1" type="ORF">OH76DRAFT_1487194</name>
</gene>
<evidence type="ECO:0000313" key="1">
    <source>
        <dbReference type="EMBL" id="RDX44358.1"/>
    </source>
</evidence>
<proteinExistence type="predicted"/>
<keyword evidence="2" id="KW-1185">Reference proteome</keyword>
<sequence>MRQSCLIRGERIQMIRHLLRLLHQPLRLMLRATALLLRHHALRARLHLRSLLHQHQPLRAHPDAPPRTSILHPLESTSLLARRVSKARSMTVPLNVAILSPSGFASPRNPLPRRPSLRNANPLRRATLLRRTLSRLHQSTPSLPMSLRTVLQPLHPLLRHRTMNSTS</sequence>
<dbReference type="EMBL" id="KZ857451">
    <property type="protein sequence ID" value="RDX44358.1"/>
    <property type="molecule type" value="Genomic_DNA"/>
</dbReference>
<organism evidence="1 2">
    <name type="scientific">Lentinus brumalis</name>
    <dbReference type="NCBI Taxonomy" id="2498619"/>
    <lineage>
        <taxon>Eukaryota</taxon>
        <taxon>Fungi</taxon>
        <taxon>Dikarya</taxon>
        <taxon>Basidiomycota</taxon>
        <taxon>Agaricomycotina</taxon>
        <taxon>Agaricomycetes</taxon>
        <taxon>Polyporales</taxon>
        <taxon>Polyporaceae</taxon>
        <taxon>Lentinus</taxon>
    </lineage>
</organism>
<name>A0A371CVP9_9APHY</name>
<reference evidence="1 2" key="1">
    <citation type="journal article" date="2018" name="Biotechnol. Biofuels">
        <title>Integrative visual omics of the white-rot fungus Polyporus brumalis exposes the biotechnological potential of its oxidative enzymes for delignifying raw plant biomass.</title>
        <authorList>
            <person name="Miyauchi S."/>
            <person name="Rancon A."/>
            <person name="Drula E."/>
            <person name="Hage H."/>
            <person name="Chaduli D."/>
            <person name="Favel A."/>
            <person name="Grisel S."/>
            <person name="Henrissat B."/>
            <person name="Herpoel-Gimbert I."/>
            <person name="Ruiz-Duenas F.J."/>
            <person name="Chevret D."/>
            <person name="Hainaut M."/>
            <person name="Lin J."/>
            <person name="Wang M."/>
            <person name="Pangilinan J."/>
            <person name="Lipzen A."/>
            <person name="Lesage-Meessen L."/>
            <person name="Navarro D."/>
            <person name="Riley R."/>
            <person name="Grigoriev I.V."/>
            <person name="Zhou S."/>
            <person name="Raouche S."/>
            <person name="Rosso M.N."/>
        </authorList>
    </citation>
    <scope>NUCLEOTIDE SEQUENCE [LARGE SCALE GENOMIC DNA]</scope>
    <source>
        <strain evidence="1 2">BRFM 1820</strain>
    </source>
</reference>
<evidence type="ECO:0000313" key="2">
    <source>
        <dbReference type="Proteomes" id="UP000256964"/>
    </source>
</evidence>
<dbReference type="Proteomes" id="UP000256964">
    <property type="component" value="Unassembled WGS sequence"/>
</dbReference>
<dbReference type="AlphaFoldDB" id="A0A371CVP9"/>
<accession>A0A371CVP9</accession>